<dbReference type="EMBL" id="MN740438">
    <property type="protein sequence ID" value="QHU26264.1"/>
    <property type="molecule type" value="Genomic_DNA"/>
</dbReference>
<proteinExistence type="predicted"/>
<feature type="domain" description="Protein kinase" evidence="2">
    <location>
        <begin position="70"/>
        <end position="401"/>
    </location>
</feature>
<feature type="region of interest" description="Disordered" evidence="1">
    <location>
        <begin position="343"/>
        <end position="401"/>
    </location>
</feature>
<dbReference type="PROSITE" id="PS50011">
    <property type="entry name" value="PROTEIN_KINASE_DOM"/>
    <property type="match status" value="1"/>
</dbReference>
<evidence type="ECO:0000313" key="3">
    <source>
        <dbReference type="EMBL" id="QHU26264.1"/>
    </source>
</evidence>
<dbReference type="InterPro" id="IPR000719">
    <property type="entry name" value="Prot_kinase_dom"/>
</dbReference>
<protein>
    <recommendedName>
        <fullName evidence="2">Protein kinase domain-containing protein</fullName>
    </recommendedName>
</protein>
<dbReference type="InterPro" id="IPR011009">
    <property type="entry name" value="Kinase-like_dom_sf"/>
</dbReference>
<dbReference type="GO" id="GO:0005524">
    <property type="term" value="F:ATP binding"/>
    <property type="evidence" value="ECO:0007669"/>
    <property type="project" value="InterPro"/>
</dbReference>
<dbReference type="GO" id="GO:0004674">
    <property type="term" value="F:protein serine/threonine kinase activity"/>
    <property type="evidence" value="ECO:0007669"/>
    <property type="project" value="TreeGrafter"/>
</dbReference>
<accession>A0A6C0L9B4</accession>
<evidence type="ECO:0000259" key="2">
    <source>
        <dbReference type="PROSITE" id="PS50011"/>
    </source>
</evidence>
<dbReference type="SUPFAM" id="SSF56112">
    <property type="entry name" value="Protein kinase-like (PK-like)"/>
    <property type="match status" value="1"/>
</dbReference>
<dbReference type="PROSITE" id="PS00107">
    <property type="entry name" value="PROTEIN_KINASE_ATP"/>
    <property type="match status" value="1"/>
</dbReference>
<sequence>MADTLQDALALPLDLRPIGIAASMEESMDETTIDWKAVQTVKWAAGTPIISRRLDLVSNPTLQFADGKEVVLRAYLGTGAYGHVFKGDLGGVPVAIKFEGVGHPKQKEKAYKEIIVHHFIHTATAGTNHEDCSYAGKVYTVGRMEGYISTKGNEPPPGMYPLISDVSVLVMELATGDVLSYLAENNSSEVGTQIAMKIARKLGVLYKLYKYNHCDLHVGNVLVYPDGNMKLADFGMSSILIGSLDLEVAPDFNYMYTRARDMIILLFSMHLCVHIHPCRAALDEIIKNMKDHNIVDNIHALYGEIGNGINIDSCRPAKLLETYNTAGPVNKVQSLFAGRPFHDEPCSSAKPKQGPNSPVIPVSMYSPFTPPESKTAITIAPSRGGRSRSKKVKGKKTIKRR</sequence>
<reference evidence="3" key="1">
    <citation type="journal article" date="2020" name="Nature">
        <title>Giant virus diversity and host interactions through global metagenomics.</title>
        <authorList>
            <person name="Schulz F."/>
            <person name="Roux S."/>
            <person name="Paez-Espino D."/>
            <person name="Jungbluth S."/>
            <person name="Walsh D.A."/>
            <person name="Denef V.J."/>
            <person name="McMahon K.D."/>
            <person name="Konstantinidis K.T."/>
            <person name="Eloe-Fadrosh E.A."/>
            <person name="Kyrpides N.C."/>
            <person name="Woyke T."/>
        </authorList>
    </citation>
    <scope>NUCLEOTIDE SEQUENCE</scope>
    <source>
        <strain evidence="3">GVMAG-M-3300027759-16</strain>
    </source>
</reference>
<dbReference type="Pfam" id="PF00069">
    <property type="entry name" value="Pkinase"/>
    <property type="match status" value="1"/>
</dbReference>
<evidence type="ECO:0000256" key="1">
    <source>
        <dbReference type="SAM" id="MobiDB-lite"/>
    </source>
</evidence>
<dbReference type="AlphaFoldDB" id="A0A6C0L9B4"/>
<dbReference type="SMART" id="SM00220">
    <property type="entry name" value="S_TKc"/>
    <property type="match status" value="1"/>
</dbReference>
<name>A0A6C0L9B4_9ZZZZ</name>
<dbReference type="InterPro" id="IPR017441">
    <property type="entry name" value="Protein_kinase_ATP_BS"/>
</dbReference>
<dbReference type="InterPro" id="IPR051681">
    <property type="entry name" value="Ser/Thr_Kinases-Pseudokinases"/>
</dbReference>
<dbReference type="Gene3D" id="1.10.510.10">
    <property type="entry name" value="Transferase(Phosphotransferase) domain 1"/>
    <property type="match status" value="1"/>
</dbReference>
<dbReference type="PANTHER" id="PTHR44329">
    <property type="entry name" value="SERINE/THREONINE-PROTEIN KINASE TNNI3K-RELATED"/>
    <property type="match status" value="1"/>
</dbReference>
<feature type="compositionally biased region" description="Basic residues" evidence="1">
    <location>
        <begin position="385"/>
        <end position="401"/>
    </location>
</feature>
<organism evidence="3">
    <name type="scientific">viral metagenome</name>
    <dbReference type="NCBI Taxonomy" id="1070528"/>
    <lineage>
        <taxon>unclassified sequences</taxon>
        <taxon>metagenomes</taxon>
        <taxon>organismal metagenomes</taxon>
    </lineage>
</organism>